<dbReference type="InterPro" id="IPR015330">
    <property type="entry name" value="DNA_primase/pol_bifunc_N"/>
</dbReference>
<organism evidence="2 3">
    <name type="scientific">Janibacter melonis</name>
    <dbReference type="NCBI Taxonomy" id="262209"/>
    <lineage>
        <taxon>Bacteria</taxon>
        <taxon>Bacillati</taxon>
        <taxon>Actinomycetota</taxon>
        <taxon>Actinomycetes</taxon>
        <taxon>Micrococcales</taxon>
        <taxon>Intrasporangiaceae</taxon>
        <taxon>Janibacter</taxon>
    </lineage>
</organism>
<dbReference type="SUPFAM" id="SSF56747">
    <property type="entry name" value="Prim-pol domain"/>
    <property type="match status" value="1"/>
</dbReference>
<dbReference type="SMART" id="SM00943">
    <property type="entry name" value="Prim-Pol"/>
    <property type="match status" value="1"/>
</dbReference>
<proteinExistence type="predicted"/>
<protein>
    <recommendedName>
        <fullName evidence="1">DNA primase/polymerase bifunctional N-terminal domain-containing protein</fullName>
    </recommendedName>
</protein>
<evidence type="ECO:0000313" key="2">
    <source>
        <dbReference type="EMBL" id="QFQ29727.2"/>
    </source>
</evidence>
<dbReference type="AlphaFoldDB" id="A0A5P8FJN1"/>
<accession>A0A5P8FJN1</accession>
<dbReference type="Pfam" id="PF09250">
    <property type="entry name" value="Prim-Pol"/>
    <property type="match status" value="1"/>
</dbReference>
<sequence length="277" mass="29583">MTPDLLATNDMTVGEAAAQYMRLGFPVFAVKPGGKQPDTPHGFKDAIVAPEQKLPGVALLWDRASWNIGLPTGSVFDVLDVDVKDGKPGRFSLRKLEKEGLLNGAVAHAETPSGGLHLFFPASGARGGSIPSAGLDFKALGGYVVAAPSDVLDITDSGALDVSRYRWTWARGLGEGHPIDWDACRQTLGAPTSDRTYRAAPSGLPVEDTVAGLSRWLVSQPNNRNSALFWAAKRAVEEGACTEDQLKPLVAASLTLSTPGETREEELWKTVRSALRH</sequence>
<dbReference type="KEGG" id="jme:EEW87_004335"/>
<evidence type="ECO:0000313" key="3">
    <source>
        <dbReference type="Proteomes" id="UP000271708"/>
    </source>
</evidence>
<name>A0A5P8FJN1_9MICO</name>
<feature type="domain" description="DNA primase/polymerase bifunctional N-terminal" evidence="1">
    <location>
        <begin position="17"/>
        <end position="217"/>
    </location>
</feature>
<dbReference type="Proteomes" id="UP000271708">
    <property type="component" value="Chromosome"/>
</dbReference>
<dbReference type="CDD" id="cd04859">
    <property type="entry name" value="Prim_Pol"/>
    <property type="match status" value="1"/>
</dbReference>
<dbReference type="GeneID" id="59160377"/>
<evidence type="ECO:0000259" key="1">
    <source>
        <dbReference type="SMART" id="SM00943"/>
    </source>
</evidence>
<dbReference type="EMBL" id="CP044548">
    <property type="protein sequence ID" value="QFQ29727.2"/>
    <property type="molecule type" value="Genomic_DNA"/>
</dbReference>
<reference evidence="2 3" key="1">
    <citation type="submission" date="2019-09" db="EMBL/GenBank/DDBJ databases">
        <title>Complete Genome Sequence of Janibacter melonis M714 with both human health impact and industrial applications.</title>
        <authorList>
            <person name="Jin M."/>
            <person name="Zhao Q.R."/>
        </authorList>
    </citation>
    <scope>NUCLEOTIDE SEQUENCE [LARGE SCALE GENOMIC DNA]</scope>
    <source>
        <strain evidence="2 3">M714</strain>
    </source>
</reference>
<dbReference type="RefSeq" id="WP_123091048.1">
    <property type="nucleotide sequence ID" value="NZ_CP044548.2"/>
</dbReference>
<gene>
    <name evidence="2" type="ORF">EEW87_004335</name>
</gene>